<name>A0A2H0WMQ0_9BACT</name>
<comment type="cofactor">
    <cofactor evidence="2">
        <name>Zn(2+)</name>
        <dbReference type="ChEBI" id="CHEBI:29105"/>
    </cofactor>
</comment>
<sequence length="269" mass="30013">MPELPEVETISLQLNRALKGLAVRQVQILSPKNFIGNPKDLIGQKITGVGRRAKMILIRLADGNCLAIHLKLTGQLIYAPEQGPNKFTRVIIEFNDGSHLYFNDLRKFGWLRLACEKELQTEKLGPEANNEKTFSLEYFVQVLSRSRKPVKSVLLDQEKIAGIGNIYANEALFLAGLLPSRPANSLKPQETAKLRTAIIGVLREAIKHKGTSDRDEAYRQITGAKGSHQNYLWVYGRAKLGQSCRKCGGVIERIAIGGRGTFFCPRCQK</sequence>
<dbReference type="PANTHER" id="PTHR22993:SF9">
    <property type="entry name" value="FORMAMIDOPYRIMIDINE-DNA GLYCOSYLASE"/>
    <property type="match status" value="1"/>
</dbReference>
<evidence type="ECO:0000256" key="15">
    <source>
        <dbReference type="ARBA" id="ARBA00044632"/>
    </source>
</evidence>
<dbReference type="GO" id="GO:0003684">
    <property type="term" value="F:damaged DNA binding"/>
    <property type="evidence" value="ECO:0007669"/>
    <property type="project" value="InterPro"/>
</dbReference>
<evidence type="ECO:0000313" key="19">
    <source>
        <dbReference type="EMBL" id="PIS13920.1"/>
    </source>
</evidence>
<keyword evidence="9" id="KW-0862">Zinc</keyword>
<dbReference type="PANTHER" id="PTHR22993">
    <property type="entry name" value="FORMAMIDOPYRIMIDINE-DNA GLYCOSYLASE"/>
    <property type="match status" value="1"/>
</dbReference>
<dbReference type="GO" id="GO:0140078">
    <property type="term" value="F:class I DNA-(apurinic or apyrimidinic site) endonuclease activity"/>
    <property type="evidence" value="ECO:0007669"/>
    <property type="project" value="UniProtKB-EC"/>
</dbReference>
<dbReference type="SUPFAM" id="SSF57716">
    <property type="entry name" value="Glucocorticoid receptor-like (DNA-binding domain)"/>
    <property type="match status" value="1"/>
</dbReference>
<dbReference type="PROSITE" id="PS51068">
    <property type="entry name" value="FPG_CAT"/>
    <property type="match status" value="1"/>
</dbReference>
<evidence type="ECO:0000256" key="1">
    <source>
        <dbReference type="ARBA" id="ARBA00001668"/>
    </source>
</evidence>
<dbReference type="Pfam" id="PF01149">
    <property type="entry name" value="Fapy_DNA_glyco"/>
    <property type="match status" value="1"/>
</dbReference>
<comment type="catalytic activity">
    <reaction evidence="1">
        <text>Hydrolysis of DNA containing ring-opened 7-methylguanine residues, releasing 2,6-diamino-4-hydroxy-5-(N-methyl)formamidopyrimidine.</text>
        <dbReference type="EC" id="3.2.2.23"/>
    </reaction>
</comment>
<feature type="domain" description="FPG-type" evidence="17">
    <location>
        <begin position="233"/>
        <end position="269"/>
    </location>
</feature>
<comment type="caution">
    <text evidence="19">The sequence shown here is derived from an EMBL/GenBank/DDBJ whole genome shotgun (WGS) entry which is preliminary data.</text>
</comment>
<dbReference type="GO" id="GO:0008270">
    <property type="term" value="F:zinc ion binding"/>
    <property type="evidence" value="ECO:0007669"/>
    <property type="project" value="UniProtKB-KW"/>
</dbReference>
<dbReference type="PROSITE" id="PS51066">
    <property type="entry name" value="ZF_FPG_2"/>
    <property type="match status" value="1"/>
</dbReference>
<protein>
    <submittedName>
        <fullName evidence="19">Formamidopyrimidine-DNA glycosylase</fullName>
    </submittedName>
</protein>
<dbReference type="InterPro" id="IPR010663">
    <property type="entry name" value="Znf_FPG/IleRS"/>
</dbReference>
<dbReference type="InterPro" id="IPR020629">
    <property type="entry name" value="FPG_Glyclase"/>
</dbReference>
<dbReference type="Gene3D" id="1.10.8.50">
    <property type="match status" value="1"/>
</dbReference>
<dbReference type="InterPro" id="IPR012319">
    <property type="entry name" value="FPG_cat"/>
</dbReference>
<dbReference type="FunFam" id="1.10.8.50:FF:000003">
    <property type="entry name" value="Formamidopyrimidine-DNA glycosylase"/>
    <property type="match status" value="1"/>
</dbReference>
<keyword evidence="7 16" id="KW-0863">Zinc-finger</keyword>
<dbReference type="SMART" id="SM01232">
    <property type="entry name" value="H2TH"/>
    <property type="match status" value="1"/>
</dbReference>
<dbReference type="Gene3D" id="3.20.190.10">
    <property type="entry name" value="MutM-like, N-terminal"/>
    <property type="match status" value="1"/>
</dbReference>
<dbReference type="AlphaFoldDB" id="A0A2H0WMQ0"/>
<comment type="catalytic activity">
    <reaction evidence="15">
        <text>2'-deoxyribonucleotide-(2'-deoxyribose 5'-phosphate)-2'-deoxyribonucleotide-DNA = a 3'-end 2'-deoxyribonucleotide-(2,3-dehydro-2,3-deoxyribose 5'-phosphate)-DNA + a 5'-end 5'-phospho-2'-deoxyribonucleoside-DNA + H(+)</text>
        <dbReference type="Rhea" id="RHEA:66592"/>
        <dbReference type="Rhea" id="RHEA-COMP:13180"/>
        <dbReference type="Rhea" id="RHEA-COMP:16897"/>
        <dbReference type="Rhea" id="RHEA-COMP:17067"/>
        <dbReference type="ChEBI" id="CHEBI:15378"/>
        <dbReference type="ChEBI" id="CHEBI:136412"/>
        <dbReference type="ChEBI" id="CHEBI:157695"/>
        <dbReference type="ChEBI" id="CHEBI:167181"/>
        <dbReference type="EC" id="4.2.99.18"/>
    </reaction>
</comment>
<keyword evidence="11" id="KW-0234">DNA repair</keyword>
<dbReference type="Proteomes" id="UP000230033">
    <property type="component" value="Unassembled WGS sequence"/>
</dbReference>
<dbReference type="PROSITE" id="PS01242">
    <property type="entry name" value="ZF_FPG_1"/>
    <property type="match status" value="1"/>
</dbReference>
<evidence type="ECO:0000259" key="18">
    <source>
        <dbReference type="PROSITE" id="PS51068"/>
    </source>
</evidence>
<proteinExistence type="inferred from homology"/>
<keyword evidence="6" id="KW-0227">DNA damage</keyword>
<dbReference type="NCBIfam" id="NF002211">
    <property type="entry name" value="PRK01103.1"/>
    <property type="match status" value="1"/>
</dbReference>
<gene>
    <name evidence="19" type="ORF">COT65_01615</name>
</gene>
<dbReference type="Pfam" id="PF06827">
    <property type="entry name" value="zf-FPG_IleRS"/>
    <property type="match status" value="1"/>
</dbReference>
<dbReference type="InterPro" id="IPR000214">
    <property type="entry name" value="Znf_DNA_glyclase/AP_lyase"/>
</dbReference>
<evidence type="ECO:0000313" key="20">
    <source>
        <dbReference type="Proteomes" id="UP000230033"/>
    </source>
</evidence>
<dbReference type="InterPro" id="IPR035937">
    <property type="entry name" value="FPG_N"/>
</dbReference>
<feature type="domain" description="Formamidopyrimidine-DNA glycosylase catalytic" evidence="18">
    <location>
        <begin position="2"/>
        <end position="109"/>
    </location>
</feature>
<keyword evidence="5" id="KW-0479">Metal-binding</keyword>
<evidence type="ECO:0000256" key="13">
    <source>
        <dbReference type="ARBA" id="ARBA00023268"/>
    </source>
</evidence>
<keyword evidence="12" id="KW-0456">Lyase</keyword>
<evidence type="ECO:0000256" key="7">
    <source>
        <dbReference type="ARBA" id="ARBA00022771"/>
    </source>
</evidence>
<evidence type="ECO:0000256" key="8">
    <source>
        <dbReference type="ARBA" id="ARBA00022801"/>
    </source>
</evidence>
<dbReference type="SUPFAM" id="SSF46946">
    <property type="entry name" value="S13-like H2TH domain"/>
    <property type="match status" value="1"/>
</dbReference>
<evidence type="ECO:0000259" key="17">
    <source>
        <dbReference type="PROSITE" id="PS51066"/>
    </source>
</evidence>
<evidence type="ECO:0000256" key="6">
    <source>
        <dbReference type="ARBA" id="ARBA00022763"/>
    </source>
</evidence>
<evidence type="ECO:0000256" key="10">
    <source>
        <dbReference type="ARBA" id="ARBA00023125"/>
    </source>
</evidence>
<comment type="similarity">
    <text evidence="3">Belongs to the FPG family.</text>
</comment>
<keyword evidence="10" id="KW-0238">DNA-binding</keyword>
<evidence type="ECO:0000256" key="14">
    <source>
        <dbReference type="ARBA" id="ARBA00023295"/>
    </source>
</evidence>
<organism evidence="19 20">
    <name type="scientific">Candidatus Shapirobacteria bacterium CG09_land_8_20_14_0_10_47_13</name>
    <dbReference type="NCBI Taxonomy" id="1974481"/>
    <lineage>
        <taxon>Bacteria</taxon>
        <taxon>Candidatus Shapironibacteriota</taxon>
    </lineage>
</organism>
<dbReference type="CDD" id="cd08966">
    <property type="entry name" value="EcFpg-like_N"/>
    <property type="match status" value="1"/>
</dbReference>
<comment type="subunit">
    <text evidence="4">Monomer.</text>
</comment>
<dbReference type="SMART" id="SM00898">
    <property type="entry name" value="Fapy_DNA_glyco"/>
    <property type="match status" value="1"/>
</dbReference>
<dbReference type="Pfam" id="PF06831">
    <property type="entry name" value="H2TH"/>
    <property type="match status" value="1"/>
</dbReference>
<dbReference type="InterPro" id="IPR010979">
    <property type="entry name" value="Ribosomal_uS13-like_H2TH"/>
</dbReference>
<reference evidence="20" key="1">
    <citation type="submission" date="2017-09" db="EMBL/GenBank/DDBJ databases">
        <title>Depth-based differentiation of microbial function through sediment-hosted aquifers and enrichment of novel symbionts in the deep terrestrial subsurface.</title>
        <authorList>
            <person name="Probst A.J."/>
            <person name="Ladd B."/>
            <person name="Jarett J.K."/>
            <person name="Geller-Mcgrath D.E."/>
            <person name="Sieber C.M.K."/>
            <person name="Emerson J.B."/>
            <person name="Anantharaman K."/>
            <person name="Thomas B.C."/>
            <person name="Malmstrom R."/>
            <person name="Stieglmeier M."/>
            <person name="Klingl A."/>
            <person name="Woyke T."/>
            <person name="Ryan C.M."/>
            <person name="Banfield J.F."/>
        </authorList>
    </citation>
    <scope>NUCLEOTIDE SEQUENCE [LARGE SCALE GENOMIC DNA]</scope>
</reference>
<evidence type="ECO:0000256" key="11">
    <source>
        <dbReference type="ARBA" id="ARBA00023204"/>
    </source>
</evidence>
<evidence type="ECO:0000256" key="4">
    <source>
        <dbReference type="ARBA" id="ARBA00011245"/>
    </source>
</evidence>
<evidence type="ECO:0000256" key="5">
    <source>
        <dbReference type="ARBA" id="ARBA00022723"/>
    </source>
</evidence>
<dbReference type="InterPro" id="IPR015887">
    <property type="entry name" value="DNA_glyclase_Znf_dom_DNA_BS"/>
</dbReference>
<evidence type="ECO:0000256" key="3">
    <source>
        <dbReference type="ARBA" id="ARBA00009409"/>
    </source>
</evidence>
<dbReference type="NCBIfam" id="TIGR00577">
    <property type="entry name" value="fpg"/>
    <property type="match status" value="1"/>
</dbReference>
<keyword evidence="14" id="KW-0326">Glycosidase</keyword>
<evidence type="ECO:0000256" key="16">
    <source>
        <dbReference type="PROSITE-ProRule" id="PRU00391"/>
    </source>
</evidence>
<keyword evidence="8" id="KW-0378">Hydrolase</keyword>
<evidence type="ECO:0000256" key="2">
    <source>
        <dbReference type="ARBA" id="ARBA00001947"/>
    </source>
</evidence>
<evidence type="ECO:0000256" key="9">
    <source>
        <dbReference type="ARBA" id="ARBA00022833"/>
    </source>
</evidence>
<evidence type="ECO:0000256" key="12">
    <source>
        <dbReference type="ARBA" id="ARBA00023239"/>
    </source>
</evidence>
<keyword evidence="13" id="KW-0511">Multifunctional enzyme</keyword>
<dbReference type="GO" id="GO:0034039">
    <property type="term" value="F:8-oxo-7,8-dihydroguanine DNA N-glycosylase activity"/>
    <property type="evidence" value="ECO:0007669"/>
    <property type="project" value="TreeGrafter"/>
</dbReference>
<dbReference type="GO" id="GO:0006284">
    <property type="term" value="P:base-excision repair"/>
    <property type="evidence" value="ECO:0007669"/>
    <property type="project" value="InterPro"/>
</dbReference>
<dbReference type="EMBL" id="PEZJ01000020">
    <property type="protein sequence ID" value="PIS13920.1"/>
    <property type="molecule type" value="Genomic_DNA"/>
</dbReference>
<accession>A0A2H0WMQ0</accession>
<dbReference type="InterPro" id="IPR015886">
    <property type="entry name" value="H2TH_FPG"/>
</dbReference>
<dbReference type="SUPFAM" id="SSF81624">
    <property type="entry name" value="N-terminal domain of MutM-like DNA repair proteins"/>
    <property type="match status" value="1"/>
</dbReference>